<reference evidence="1 2" key="1">
    <citation type="submission" date="2019-04" db="EMBL/GenBank/DDBJ databases">
        <title>Phreatobacter aquaticus sp. nov.</title>
        <authorList>
            <person name="Choi A."/>
        </authorList>
    </citation>
    <scope>NUCLEOTIDE SEQUENCE [LARGE SCALE GENOMIC DNA]</scope>
    <source>
        <strain evidence="1 2">KCTC 52518</strain>
    </source>
</reference>
<dbReference type="OrthoDB" id="8481706at2"/>
<evidence type="ECO:0000313" key="2">
    <source>
        <dbReference type="Proteomes" id="UP000298781"/>
    </source>
</evidence>
<accession>A0A4D7BAK7</accession>
<dbReference type="AlphaFoldDB" id="A0A4D7BAK7"/>
<dbReference type="EMBL" id="CP039690">
    <property type="protein sequence ID" value="QCI67723.1"/>
    <property type="molecule type" value="Genomic_DNA"/>
</dbReference>
<dbReference type="Proteomes" id="UP000298781">
    <property type="component" value="Chromosome"/>
</dbReference>
<protein>
    <recommendedName>
        <fullName evidence="3">DUF2783 domain-containing protein</fullName>
    </recommendedName>
</protein>
<dbReference type="RefSeq" id="WP_136963151.1">
    <property type="nucleotide sequence ID" value="NZ_CP039690.1"/>
</dbReference>
<dbReference type="KEGG" id="pstg:E8M01_27975"/>
<organism evidence="1 2">
    <name type="scientific">Phreatobacter stygius</name>
    <dbReference type="NCBI Taxonomy" id="1940610"/>
    <lineage>
        <taxon>Bacteria</taxon>
        <taxon>Pseudomonadati</taxon>
        <taxon>Pseudomonadota</taxon>
        <taxon>Alphaproteobacteria</taxon>
        <taxon>Hyphomicrobiales</taxon>
        <taxon>Phreatobacteraceae</taxon>
        <taxon>Phreatobacter</taxon>
    </lineage>
</organism>
<keyword evidence="2" id="KW-1185">Reference proteome</keyword>
<proteinExistence type="predicted"/>
<evidence type="ECO:0000313" key="1">
    <source>
        <dbReference type="EMBL" id="QCI67723.1"/>
    </source>
</evidence>
<name>A0A4D7BAK7_9HYPH</name>
<evidence type="ECO:0008006" key="3">
    <source>
        <dbReference type="Google" id="ProtNLM"/>
    </source>
</evidence>
<sequence length="81" mass="8746">MTPGPAMKPKSAPKPLPFDKLEQVYERLAEAIDQVGEANEAVFLAKLVMVLAHRAGEAVDFADCLKVAAEDLEKAPDRPVS</sequence>
<gene>
    <name evidence="1" type="ORF">E8M01_27975</name>
</gene>